<dbReference type="AlphaFoldDB" id="A0AAN9IC66"/>
<keyword evidence="2" id="KW-1185">Reference proteome</keyword>
<organism evidence="1 2">
    <name type="scientific">Crotalaria pallida</name>
    <name type="common">Smooth rattlebox</name>
    <name type="synonym">Crotalaria striata</name>
    <dbReference type="NCBI Taxonomy" id="3830"/>
    <lineage>
        <taxon>Eukaryota</taxon>
        <taxon>Viridiplantae</taxon>
        <taxon>Streptophyta</taxon>
        <taxon>Embryophyta</taxon>
        <taxon>Tracheophyta</taxon>
        <taxon>Spermatophyta</taxon>
        <taxon>Magnoliopsida</taxon>
        <taxon>eudicotyledons</taxon>
        <taxon>Gunneridae</taxon>
        <taxon>Pentapetalae</taxon>
        <taxon>rosids</taxon>
        <taxon>fabids</taxon>
        <taxon>Fabales</taxon>
        <taxon>Fabaceae</taxon>
        <taxon>Papilionoideae</taxon>
        <taxon>50 kb inversion clade</taxon>
        <taxon>genistoids sensu lato</taxon>
        <taxon>core genistoids</taxon>
        <taxon>Crotalarieae</taxon>
        <taxon>Crotalaria</taxon>
    </lineage>
</organism>
<dbReference type="EMBL" id="JAYWIO010000004">
    <property type="protein sequence ID" value="KAK7267566.1"/>
    <property type="molecule type" value="Genomic_DNA"/>
</dbReference>
<accession>A0AAN9IC66</accession>
<sequence>MATSFDLGVGPERVEGSDGGLTMCNIRWLAKWNIRSCFTMLAHVLVWVWSPEERGRMVVEERKGGGHASHQSDDNGVDEIRLSSLSFPLGFSLSFVTHTRFLSLGSIRFLHRWFIAPIWFLSLSLSFPFDSSLGGSLLPFVPLSLSVPFRSSVGGLSLFGESPARLGASSSHSLPWCFGGSSQPVSAYLSVVLGSSAFVGIRGEMHPEMNGRSYEQAIRCAIRARKKNWHMLLYDWVMDTDNERKDVILAKALPKKKAR</sequence>
<comment type="caution">
    <text evidence="1">The sequence shown here is derived from an EMBL/GenBank/DDBJ whole genome shotgun (WGS) entry which is preliminary data.</text>
</comment>
<evidence type="ECO:0000313" key="1">
    <source>
        <dbReference type="EMBL" id="KAK7267566.1"/>
    </source>
</evidence>
<reference evidence="1 2" key="1">
    <citation type="submission" date="2024-01" db="EMBL/GenBank/DDBJ databases">
        <title>The genomes of 5 underutilized Papilionoideae crops provide insights into root nodulation and disease resistanc.</title>
        <authorList>
            <person name="Yuan L."/>
        </authorList>
    </citation>
    <scope>NUCLEOTIDE SEQUENCE [LARGE SCALE GENOMIC DNA]</scope>
    <source>
        <strain evidence="1">ZHUSHIDOU_FW_LH</strain>
        <tissue evidence="1">Leaf</tissue>
    </source>
</reference>
<name>A0AAN9IC66_CROPI</name>
<dbReference type="Proteomes" id="UP001372338">
    <property type="component" value="Unassembled WGS sequence"/>
</dbReference>
<protein>
    <submittedName>
        <fullName evidence="1">Uncharacterized protein</fullName>
    </submittedName>
</protein>
<evidence type="ECO:0000313" key="2">
    <source>
        <dbReference type="Proteomes" id="UP001372338"/>
    </source>
</evidence>
<proteinExistence type="predicted"/>
<gene>
    <name evidence="1" type="ORF">RIF29_20243</name>
</gene>